<dbReference type="KEGG" id="mro:MROS_2808"/>
<keyword evidence="2 7" id="KW-0409">Iron storage</keyword>
<keyword evidence="10" id="KW-1185">Reference proteome</keyword>
<dbReference type="InterPro" id="IPR009040">
    <property type="entry name" value="Ferritin-like_diiron"/>
</dbReference>
<dbReference type="InterPro" id="IPR008331">
    <property type="entry name" value="Ferritin_DPS_dom"/>
</dbReference>
<dbReference type="HOGENOM" id="CLU_065681_1_2_10"/>
<reference evidence="9 10" key="1">
    <citation type="journal article" date="2013" name="PLoS ONE">
        <title>Genomic analysis of Melioribacter roseus, facultatively anaerobic organotrophic bacterium representing a novel deep lineage within Bacteriodetes/Chlorobi group.</title>
        <authorList>
            <person name="Kadnikov V.V."/>
            <person name="Mardanov A.V."/>
            <person name="Podosokorskaya O.A."/>
            <person name="Gavrilov S.N."/>
            <person name="Kublanov I.V."/>
            <person name="Beletsky A.V."/>
            <person name="Bonch-Osmolovskaya E.A."/>
            <person name="Ravin N.V."/>
        </authorList>
    </citation>
    <scope>NUCLEOTIDE SEQUENCE [LARGE SCALE GENOMIC DNA]</scope>
    <source>
        <strain evidence="10">JCM 17771 / P3M-2</strain>
    </source>
</reference>
<dbReference type="EMBL" id="CP003557">
    <property type="protein sequence ID" value="AFN76038.1"/>
    <property type="molecule type" value="Genomic_DNA"/>
</dbReference>
<comment type="catalytic activity">
    <reaction evidence="7">
        <text>4 Fe(2+) + O2 + 6 H2O = 4 iron(III) oxide-hydroxide + 12 H(+)</text>
        <dbReference type="Rhea" id="RHEA:11972"/>
        <dbReference type="ChEBI" id="CHEBI:15377"/>
        <dbReference type="ChEBI" id="CHEBI:15378"/>
        <dbReference type="ChEBI" id="CHEBI:15379"/>
        <dbReference type="ChEBI" id="CHEBI:29033"/>
        <dbReference type="ChEBI" id="CHEBI:78619"/>
        <dbReference type="EC" id="1.16.3.2"/>
    </reaction>
</comment>
<feature type="domain" description="Ferritin-like diiron" evidence="8">
    <location>
        <begin position="1"/>
        <end position="145"/>
    </location>
</feature>
<keyword evidence="3 6" id="KW-0479">Metal-binding</keyword>
<dbReference type="GO" id="GO:0008199">
    <property type="term" value="F:ferric iron binding"/>
    <property type="evidence" value="ECO:0007669"/>
    <property type="project" value="InterPro"/>
</dbReference>
<evidence type="ECO:0000256" key="4">
    <source>
        <dbReference type="ARBA" id="ARBA00023002"/>
    </source>
</evidence>
<keyword evidence="7" id="KW-0963">Cytoplasm</keyword>
<dbReference type="FunFam" id="1.20.1260.10:FF:000001">
    <property type="entry name" value="Non-heme ferritin"/>
    <property type="match status" value="1"/>
</dbReference>
<accession>I7A4A1</accession>
<dbReference type="GO" id="GO:0042802">
    <property type="term" value="F:identical protein binding"/>
    <property type="evidence" value="ECO:0007669"/>
    <property type="project" value="UniProtKB-ARBA"/>
</dbReference>
<sequence length="162" mass="18677">MISEKMTKALNNQIKEELFSSYLYLSMAASFEAQNWQGFANWMKKQSFEEYGHAMKIFDYLNGVGKKVVLEQLDKPKSDWNSPLEAFEDALKHEIHITNKINELAKLAEDEKDFATANFLQWFVTEQIEEVASATAIVEKLKFIGDQKSGLLFLDNELGKRQ</sequence>
<dbReference type="AlphaFoldDB" id="I7A4A1"/>
<proteinExistence type="inferred from homology"/>
<dbReference type="InterPro" id="IPR041719">
    <property type="entry name" value="Ferritin_prok"/>
</dbReference>
<dbReference type="OrthoDB" id="9801481at2"/>
<comment type="subcellular location">
    <subcellularLocation>
        <location evidence="7">Cytoplasm</location>
    </subcellularLocation>
</comment>
<dbReference type="GO" id="GO:0005829">
    <property type="term" value="C:cytosol"/>
    <property type="evidence" value="ECO:0007669"/>
    <property type="project" value="TreeGrafter"/>
</dbReference>
<evidence type="ECO:0000256" key="1">
    <source>
        <dbReference type="ARBA" id="ARBA00006950"/>
    </source>
</evidence>
<evidence type="ECO:0000256" key="6">
    <source>
        <dbReference type="PIRSR" id="PIRSR601519-1"/>
    </source>
</evidence>
<dbReference type="CDD" id="cd01055">
    <property type="entry name" value="Nonheme_Ferritin"/>
    <property type="match status" value="1"/>
</dbReference>
<dbReference type="Proteomes" id="UP000009011">
    <property type="component" value="Chromosome"/>
</dbReference>
<dbReference type="InterPro" id="IPR001519">
    <property type="entry name" value="Ferritin"/>
</dbReference>
<gene>
    <name evidence="9" type="ordered locus">MROS_2808</name>
</gene>
<dbReference type="Gene3D" id="1.20.1260.10">
    <property type="match status" value="1"/>
</dbReference>
<name>I7A4A1_MELRP</name>
<dbReference type="GO" id="GO:0006826">
    <property type="term" value="P:iron ion transport"/>
    <property type="evidence" value="ECO:0007669"/>
    <property type="project" value="InterPro"/>
</dbReference>
<dbReference type="EC" id="1.16.3.2" evidence="7"/>
<dbReference type="eggNOG" id="COG1528">
    <property type="taxonomic scope" value="Bacteria"/>
</dbReference>
<organism evidence="9 10">
    <name type="scientific">Melioribacter roseus (strain DSM 23840 / JCM 17771 / VKM B-2668 / P3M-2)</name>
    <dbReference type="NCBI Taxonomy" id="1191523"/>
    <lineage>
        <taxon>Bacteria</taxon>
        <taxon>Pseudomonadati</taxon>
        <taxon>Ignavibacteriota</taxon>
        <taxon>Ignavibacteria</taxon>
        <taxon>Ignavibacteriales</taxon>
        <taxon>Melioribacteraceae</taxon>
        <taxon>Melioribacter</taxon>
    </lineage>
</organism>
<evidence type="ECO:0000313" key="9">
    <source>
        <dbReference type="EMBL" id="AFN76038.1"/>
    </source>
</evidence>
<dbReference type="PANTHER" id="PTHR11431">
    <property type="entry name" value="FERRITIN"/>
    <property type="match status" value="1"/>
</dbReference>
<dbReference type="GO" id="GO:0004322">
    <property type="term" value="F:ferroxidase activity"/>
    <property type="evidence" value="ECO:0007669"/>
    <property type="project" value="TreeGrafter"/>
</dbReference>
<dbReference type="SUPFAM" id="SSF47240">
    <property type="entry name" value="Ferritin-like"/>
    <property type="match status" value="1"/>
</dbReference>
<evidence type="ECO:0000256" key="7">
    <source>
        <dbReference type="RuleBase" id="RU361145"/>
    </source>
</evidence>
<feature type="binding site" evidence="6">
    <location>
        <position position="127"/>
    </location>
    <ligand>
        <name>Fe cation</name>
        <dbReference type="ChEBI" id="CHEBI:24875"/>
        <label>1</label>
    </ligand>
</feature>
<dbReference type="InterPro" id="IPR009078">
    <property type="entry name" value="Ferritin-like_SF"/>
</dbReference>
<dbReference type="Pfam" id="PF00210">
    <property type="entry name" value="Ferritin"/>
    <property type="match status" value="1"/>
</dbReference>
<dbReference type="PATRIC" id="fig|1191523.3.peg.2944"/>
<dbReference type="InterPro" id="IPR012347">
    <property type="entry name" value="Ferritin-like"/>
</dbReference>
<comment type="function">
    <text evidence="7">Iron-storage protein.</text>
</comment>
<evidence type="ECO:0000256" key="5">
    <source>
        <dbReference type="ARBA" id="ARBA00023004"/>
    </source>
</evidence>
<dbReference type="RefSeq" id="WP_014857468.1">
    <property type="nucleotide sequence ID" value="NC_018178.1"/>
</dbReference>
<feature type="binding site" evidence="6">
    <location>
        <position position="17"/>
    </location>
    <ligand>
        <name>Fe cation</name>
        <dbReference type="ChEBI" id="CHEBI:24875"/>
        <label>1</label>
    </ligand>
</feature>
<protein>
    <recommendedName>
        <fullName evidence="7">Ferritin</fullName>
        <ecNumber evidence="7">1.16.3.2</ecNumber>
    </recommendedName>
</protein>
<evidence type="ECO:0000313" key="10">
    <source>
        <dbReference type="Proteomes" id="UP000009011"/>
    </source>
</evidence>
<dbReference type="PANTHER" id="PTHR11431:SF127">
    <property type="entry name" value="BACTERIAL NON-HEME FERRITIN"/>
    <property type="match status" value="1"/>
</dbReference>
<keyword evidence="5 6" id="KW-0408">Iron</keyword>
<dbReference type="GO" id="GO:0006879">
    <property type="term" value="P:intracellular iron ion homeostasis"/>
    <property type="evidence" value="ECO:0007669"/>
    <property type="project" value="UniProtKB-KW"/>
</dbReference>
<evidence type="ECO:0000256" key="2">
    <source>
        <dbReference type="ARBA" id="ARBA00022434"/>
    </source>
</evidence>
<evidence type="ECO:0000259" key="8">
    <source>
        <dbReference type="PROSITE" id="PS50905"/>
    </source>
</evidence>
<dbReference type="STRING" id="1191523.MROS_2808"/>
<dbReference type="PROSITE" id="PS50905">
    <property type="entry name" value="FERRITIN_LIKE"/>
    <property type="match status" value="1"/>
</dbReference>
<dbReference type="GO" id="GO:0008198">
    <property type="term" value="F:ferrous iron binding"/>
    <property type="evidence" value="ECO:0007669"/>
    <property type="project" value="TreeGrafter"/>
</dbReference>
<comment type="similarity">
    <text evidence="1 7">Belongs to the ferritin family. Prokaryotic subfamily.</text>
</comment>
<feature type="binding site" evidence="6">
    <location>
        <position position="94"/>
    </location>
    <ligand>
        <name>Fe cation</name>
        <dbReference type="ChEBI" id="CHEBI:24875"/>
        <label>1</label>
    </ligand>
</feature>
<keyword evidence="4" id="KW-0560">Oxidoreductase</keyword>
<evidence type="ECO:0000256" key="3">
    <source>
        <dbReference type="ARBA" id="ARBA00022723"/>
    </source>
</evidence>
<feature type="binding site" evidence="6">
    <location>
        <position position="53"/>
    </location>
    <ligand>
        <name>Fe cation</name>
        <dbReference type="ChEBI" id="CHEBI:24875"/>
        <label>1</label>
    </ligand>
</feature>
<feature type="binding site" evidence="6">
    <location>
        <position position="50"/>
    </location>
    <ligand>
        <name>Fe cation</name>
        <dbReference type="ChEBI" id="CHEBI:24875"/>
        <label>1</label>
    </ligand>
</feature>